<feature type="signal peptide" evidence="1">
    <location>
        <begin position="1"/>
        <end position="19"/>
    </location>
</feature>
<feature type="chain" id="PRO_5001525292" evidence="1">
    <location>
        <begin position="20"/>
        <end position="84"/>
    </location>
</feature>
<proteinExistence type="predicted"/>
<evidence type="ECO:0000313" key="2">
    <source>
        <dbReference type="EMBL" id="AHX71994.1"/>
    </source>
</evidence>
<dbReference type="AlphaFoldDB" id="A0A023SGB4"/>
<name>A0A023SGB4_EUPCR</name>
<reference evidence="2" key="1">
    <citation type="submission" date="2013-11" db="EMBL/GenBank/DDBJ databases">
        <title>Evidence for Duplication of the Mating Type (mat) Gene Locus in the Ciliate Euplotes crassus.</title>
        <authorList>
            <person name="Vallesi A."/>
            <person name="Alimenti C."/>
            <person name="Federici S."/>
            <person name="Di Giuseppe G."/>
            <person name="Dini F."/>
            <person name="Guella G."/>
            <person name="Luporini P."/>
        </authorList>
    </citation>
    <scope>NUCLEOTIDE SEQUENCE</scope>
    <source>
        <strain evidence="2">POR-73</strain>
    </source>
</reference>
<organism evidence="2">
    <name type="scientific">Euplotes crassus</name>
    <dbReference type="NCBI Taxonomy" id="5936"/>
    <lineage>
        <taxon>Eukaryota</taxon>
        <taxon>Sar</taxon>
        <taxon>Alveolata</taxon>
        <taxon>Ciliophora</taxon>
        <taxon>Intramacronucleata</taxon>
        <taxon>Spirotrichea</taxon>
        <taxon>Hypotrichia</taxon>
        <taxon>Euplotida</taxon>
        <taxon>Euplotidae</taxon>
        <taxon>Moneuplotes</taxon>
    </lineage>
</organism>
<dbReference type="EMBL" id="KF905230">
    <property type="protein sequence ID" value="AHX71994.1"/>
    <property type="molecule type" value="Genomic_DNA"/>
</dbReference>
<accession>A0A023SGB4</accession>
<protein>
    <submittedName>
        <fullName evidence="2">Ec-2 pheromone</fullName>
    </submittedName>
</protein>
<keyword evidence="1" id="KW-0732">Signal</keyword>
<evidence type="ECO:0000256" key="1">
    <source>
        <dbReference type="SAM" id="SignalP"/>
    </source>
</evidence>
<sequence>MKTYFLIALAMMLISAAFAEKEVSPVVKELLASDADLLTGCFDCATNICQFCEAIVNPNPDMWCKEAQEYCHCCSECVGHMDCP</sequence>